<feature type="region of interest" description="Disordered" evidence="1">
    <location>
        <begin position="1"/>
        <end position="50"/>
    </location>
</feature>
<dbReference type="InterPro" id="IPR038610">
    <property type="entry name" value="FliK-like_C_sf"/>
</dbReference>
<gene>
    <name evidence="3" type="ORF">CAL29_16335</name>
</gene>
<sequence length="240" mass="23522">MAARDTAPAPAAPAAHVTRQAVQAAGASADGNATGQDNADSLAKPAQHAAAASDAPVPAVAANAHEALANAVAASQAPVTVHAAPVTTSLQVSTPVGQAGWAADLGKQVVVLSNNAQQKTQTAELRLDPPDLGPLRITLTLNDGVAQASFVSSHAAVRQAVEAALPQLQQALSQAGISLGQTNVGDQGAQAGFAANDQGGRQGQSGGGNASAQADGGTADSIVATVQSRRAANTLVDTFA</sequence>
<dbReference type="PANTHER" id="PTHR37533:SF2">
    <property type="entry name" value="FLAGELLAR HOOK-LENGTH CONTROL PROTEIN"/>
    <property type="match status" value="1"/>
</dbReference>
<dbReference type="AlphaFoldDB" id="A0A261S7K7"/>
<feature type="compositionally biased region" description="Gly residues" evidence="1">
    <location>
        <begin position="200"/>
        <end position="209"/>
    </location>
</feature>
<dbReference type="Proteomes" id="UP000216020">
    <property type="component" value="Unassembled WGS sequence"/>
</dbReference>
<protein>
    <recommendedName>
        <fullName evidence="2">Flagellar hook-length control protein-like C-terminal domain-containing protein</fullName>
    </recommendedName>
</protein>
<accession>A0A261S7K7</accession>
<dbReference type="InterPro" id="IPR021136">
    <property type="entry name" value="Flagellar_hook_control-like_C"/>
</dbReference>
<keyword evidence="4" id="KW-1185">Reference proteome</keyword>
<dbReference type="Pfam" id="PF02120">
    <property type="entry name" value="Flg_hook"/>
    <property type="match status" value="1"/>
</dbReference>
<reference evidence="4" key="1">
    <citation type="submission" date="2017-05" db="EMBL/GenBank/DDBJ databases">
        <title>Complete and WGS of Bordetella genogroups.</title>
        <authorList>
            <person name="Spilker T."/>
            <person name="Lipuma J."/>
        </authorList>
    </citation>
    <scope>NUCLEOTIDE SEQUENCE [LARGE SCALE GENOMIC DNA]</scope>
    <source>
        <strain evidence="4">AU16122</strain>
    </source>
</reference>
<evidence type="ECO:0000313" key="4">
    <source>
        <dbReference type="Proteomes" id="UP000216020"/>
    </source>
</evidence>
<evidence type="ECO:0000256" key="1">
    <source>
        <dbReference type="SAM" id="MobiDB-lite"/>
    </source>
</evidence>
<proteinExistence type="predicted"/>
<organism evidence="3 4">
    <name type="scientific">Bordetella genomosp. 10</name>
    <dbReference type="NCBI Taxonomy" id="1416804"/>
    <lineage>
        <taxon>Bacteria</taxon>
        <taxon>Pseudomonadati</taxon>
        <taxon>Pseudomonadota</taxon>
        <taxon>Betaproteobacteria</taxon>
        <taxon>Burkholderiales</taxon>
        <taxon>Alcaligenaceae</taxon>
        <taxon>Bordetella</taxon>
    </lineage>
</organism>
<comment type="caution">
    <text evidence="3">The sequence shown here is derived from an EMBL/GenBank/DDBJ whole genome shotgun (WGS) entry which is preliminary data.</text>
</comment>
<name>A0A261S7K7_9BORD</name>
<dbReference type="PANTHER" id="PTHR37533">
    <property type="entry name" value="FLAGELLAR HOOK-LENGTH CONTROL PROTEIN"/>
    <property type="match status" value="1"/>
</dbReference>
<evidence type="ECO:0000259" key="2">
    <source>
        <dbReference type="Pfam" id="PF02120"/>
    </source>
</evidence>
<evidence type="ECO:0000313" key="3">
    <source>
        <dbReference type="EMBL" id="OZI33326.1"/>
    </source>
</evidence>
<dbReference type="Gene3D" id="3.30.750.140">
    <property type="match status" value="1"/>
</dbReference>
<dbReference type="EMBL" id="NEVM01000004">
    <property type="protein sequence ID" value="OZI33326.1"/>
    <property type="molecule type" value="Genomic_DNA"/>
</dbReference>
<dbReference type="CDD" id="cd17470">
    <property type="entry name" value="T3SS_Flik_C"/>
    <property type="match status" value="1"/>
</dbReference>
<dbReference type="InterPro" id="IPR052563">
    <property type="entry name" value="FliK"/>
</dbReference>
<feature type="domain" description="Flagellar hook-length control protein-like C-terminal" evidence="2">
    <location>
        <begin position="115"/>
        <end position="191"/>
    </location>
</feature>
<feature type="region of interest" description="Disordered" evidence="1">
    <location>
        <begin position="188"/>
        <end position="216"/>
    </location>
</feature>